<dbReference type="OrthoDB" id="2043141at2"/>
<dbReference type="InterPro" id="IPR054612">
    <property type="entry name" value="Phage_capsid-like_C"/>
</dbReference>
<protein>
    <submittedName>
        <fullName evidence="3 4">Major capsid protein</fullName>
    </submittedName>
</protein>
<evidence type="ECO:0000259" key="2">
    <source>
        <dbReference type="Pfam" id="PF05065"/>
    </source>
</evidence>
<proteinExistence type="predicted"/>
<dbReference type="STRING" id="306540.SAMN05421839_1803"/>
<name>A0A1I5TEK5_9BACI</name>
<reference evidence="4 5" key="1">
    <citation type="submission" date="2016-10" db="EMBL/GenBank/DDBJ databases">
        <authorList>
            <person name="de Groot N.N."/>
        </authorList>
    </citation>
    <scope>NUCLEOTIDE SEQUENCE [LARGE SCALE GENOMIC DNA]</scope>
    <source>
        <strain evidence="4 5">DSM 17073</strain>
    </source>
</reference>
<organism evidence="4 5">
    <name type="scientific">Halolactibacillus halophilus</name>
    <dbReference type="NCBI Taxonomy" id="306540"/>
    <lineage>
        <taxon>Bacteria</taxon>
        <taxon>Bacillati</taxon>
        <taxon>Bacillota</taxon>
        <taxon>Bacilli</taxon>
        <taxon>Bacillales</taxon>
        <taxon>Bacillaceae</taxon>
        <taxon>Halolactibacillus</taxon>
    </lineage>
</organism>
<comment type="subcellular location">
    <subcellularLocation>
        <location evidence="1">Virion</location>
    </subcellularLocation>
</comment>
<dbReference type="SUPFAM" id="SSF56563">
    <property type="entry name" value="Major capsid protein gp5"/>
    <property type="match status" value="1"/>
</dbReference>
<dbReference type="Proteomes" id="UP000242243">
    <property type="component" value="Unassembled WGS sequence"/>
</dbReference>
<dbReference type="EMBL" id="FOXC01000080">
    <property type="protein sequence ID" value="SFP81460.1"/>
    <property type="molecule type" value="Genomic_DNA"/>
</dbReference>
<dbReference type="NCBIfam" id="TIGR01554">
    <property type="entry name" value="major_cap_HK97"/>
    <property type="match status" value="1"/>
</dbReference>
<keyword evidence="6" id="KW-1185">Reference proteome</keyword>
<evidence type="ECO:0000313" key="6">
    <source>
        <dbReference type="Proteomes" id="UP000321547"/>
    </source>
</evidence>
<accession>A0A1I5TEK5</accession>
<feature type="domain" description="Phage capsid-like C-terminal" evidence="2">
    <location>
        <begin position="97"/>
        <end position="368"/>
    </location>
</feature>
<evidence type="ECO:0000256" key="1">
    <source>
        <dbReference type="ARBA" id="ARBA00004328"/>
    </source>
</evidence>
<gene>
    <name evidence="3" type="primary">cps</name>
    <name evidence="3" type="ORF">HHA03_25280</name>
    <name evidence="4" type="ORF">SAMN05421839_1803</name>
</gene>
<dbReference type="EMBL" id="BJWI01000116">
    <property type="protein sequence ID" value="GEM02996.1"/>
    <property type="molecule type" value="Genomic_DNA"/>
</dbReference>
<dbReference type="InterPro" id="IPR024455">
    <property type="entry name" value="Phage_capsid"/>
</dbReference>
<evidence type="ECO:0000313" key="3">
    <source>
        <dbReference type="EMBL" id="GEM02996.1"/>
    </source>
</evidence>
<dbReference type="AlphaFoldDB" id="A0A1I5TEK5"/>
<dbReference type="Proteomes" id="UP000321547">
    <property type="component" value="Unassembled WGS sequence"/>
</dbReference>
<sequence>MTIKLKGKMDNFQAKKEAYMELVKAEEQDQEKLATAWDEMQTALAEDLTEKITAEVRTQQMDAQILSSRGQNVLTSEEKKFFNEVVTSGGFNEDSILPVTTQERVFEDLVEAHPLLQAIGLRDLGAVTRFIKSDPTKAYAWGQLFGSIKGQVSSAFSEEQIGQLKLTAFAVIPKDMLELGPVWVERYVRTLLVESYSVGLEYGLVNGRGPNQHEPIGLMKNVDGETGAVTEKTSSGTLTFAPSEKGEIVAGELHDVIKALSTDASGKSRKVLNRVVMVVNPTDAISVQARNTIQTPNGQWVTSLPYNIKVVESEEIPENKSLFFVKDKYLAAVAGGYKTNKYDQTLAIEDAMLYTIKQFANGKPEDNKTALLYDLNIQFNTSDNTTTTTSTSTTTTTTGA</sequence>
<dbReference type="Pfam" id="PF05065">
    <property type="entry name" value="Phage_capsid"/>
    <property type="match status" value="1"/>
</dbReference>
<evidence type="ECO:0000313" key="4">
    <source>
        <dbReference type="EMBL" id="SFP81460.1"/>
    </source>
</evidence>
<reference evidence="3 6" key="2">
    <citation type="submission" date="2019-07" db="EMBL/GenBank/DDBJ databases">
        <title>Whole genome shotgun sequence of Halolactibacillus halophilus NBRC 100868.</title>
        <authorList>
            <person name="Hosoyama A."/>
            <person name="Uohara A."/>
            <person name="Ohji S."/>
            <person name="Ichikawa N."/>
        </authorList>
    </citation>
    <scope>NUCLEOTIDE SEQUENCE [LARGE SCALE GENOMIC DNA]</scope>
    <source>
        <strain evidence="3 6">NBRC 100868</strain>
    </source>
</reference>
<dbReference type="RefSeq" id="WP_089834104.1">
    <property type="nucleotide sequence ID" value="NZ_BJWI01000116.1"/>
</dbReference>
<evidence type="ECO:0000313" key="5">
    <source>
        <dbReference type="Proteomes" id="UP000242243"/>
    </source>
</evidence>